<keyword evidence="11" id="KW-1185">Reference proteome</keyword>
<dbReference type="GO" id="GO:0003677">
    <property type="term" value="F:DNA binding"/>
    <property type="evidence" value="ECO:0007669"/>
    <property type="project" value="InterPro"/>
</dbReference>
<evidence type="ECO:0000256" key="6">
    <source>
        <dbReference type="ARBA" id="ARBA00022747"/>
    </source>
</evidence>
<dbReference type="InterPro" id="IPR003356">
    <property type="entry name" value="DNA_methylase_A-5"/>
</dbReference>
<evidence type="ECO:0000256" key="7">
    <source>
        <dbReference type="ARBA" id="ARBA00047942"/>
    </source>
</evidence>
<dbReference type="EMBL" id="AP006585">
    <property type="protein sequence ID" value="BAD02152.1"/>
    <property type="molecule type" value="Genomic_DNA"/>
</dbReference>
<evidence type="ECO:0000313" key="10">
    <source>
        <dbReference type="EMBL" id="BAD02152.1"/>
    </source>
</evidence>
<dbReference type="Pfam" id="PF12161">
    <property type="entry name" value="HsdM_N"/>
    <property type="match status" value="1"/>
</dbReference>
<dbReference type="Proteomes" id="UP000001425">
    <property type="component" value="Plasmid pSYSX"/>
</dbReference>
<dbReference type="SUPFAM" id="SSF53335">
    <property type="entry name" value="S-adenosyl-L-methionine-dependent methyltransferases"/>
    <property type="match status" value="1"/>
</dbReference>
<dbReference type="InterPro" id="IPR029063">
    <property type="entry name" value="SAM-dependent_MTases_sf"/>
</dbReference>
<name>Q6YRQ9_SYNY3</name>
<dbReference type="Gene3D" id="3.40.50.150">
    <property type="entry name" value="Vaccinia Virus protein VP39"/>
    <property type="match status" value="1"/>
</dbReference>
<dbReference type="PANTHER" id="PTHR42933">
    <property type="entry name" value="SLR6095 PROTEIN"/>
    <property type="match status" value="1"/>
</dbReference>
<evidence type="ECO:0000256" key="4">
    <source>
        <dbReference type="ARBA" id="ARBA00022679"/>
    </source>
</evidence>
<accession>Q6YRQ9</accession>
<feature type="domain" description="DNA methylase adenine-specific" evidence="8">
    <location>
        <begin position="126"/>
        <end position="433"/>
    </location>
</feature>
<dbReference type="PROSITE" id="PS00092">
    <property type="entry name" value="N6_MTASE"/>
    <property type="match status" value="1"/>
</dbReference>
<comment type="catalytic activity">
    <reaction evidence="7">
        <text>a 2'-deoxyadenosine in DNA + S-adenosyl-L-methionine = an N(6)-methyl-2'-deoxyadenosine in DNA + S-adenosyl-L-homocysteine + H(+)</text>
        <dbReference type="Rhea" id="RHEA:15197"/>
        <dbReference type="Rhea" id="RHEA-COMP:12418"/>
        <dbReference type="Rhea" id="RHEA-COMP:12419"/>
        <dbReference type="ChEBI" id="CHEBI:15378"/>
        <dbReference type="ChEBI" id="CHEBI:57856"/>
        <dbReference type="ChEBI" id="CHEBI:59789"/>
        <dbReference type="ChEBI" id="CHEBI:90615"/>
        <dbReference type="ChEBI" id="CHEBI:90616"/>
        <dbReference type="EC" id="2.1.1.72"/>
    </reaction>
</comment>
<evidence type="ECO:0000259" key="8">
    <source>
        <dbReference type="Pfam" id="PF02384"/>
    </source>
</evidence>
<gene>
    <name evidence="10" type="ordered locus">slr6095</name>
</gene>
<dbReference type="GO" id="GO:0009307">
    <property type="term" value="P:DNA restriction-modification system"/>
    <property type="evidence" value="ECO:0007669"/>
    <property type="project" value="UniProtKB-KW"/>
</dbReference>
<dbReference type="GO" id="GO:0008170">
    <property type="term" value="F:N-methyltransferase activity"/>
    <property type="evidence" value="ECO:0000318"/>
    <property type="project" value="GO_Central"/>
</dbReference>
<dbReference type="InParanoid" id="Q6YRQ9"/>
<dbReference type="Gene3D" id="1.20.1260.30">
    <property type="match status" value="1"/>
</dbReference>
<dbReference type="EC" id="2.1.1.72" evidence="2"/>
<comment type="similarity">
    <text evidence="1">Belongs to the N(4)/N(6)-methyltransferase family.</text>
</comment>
<dbReference type="AlphaFoldDB" id="Q6YRQ9"/>
<keyword evidence="5" id="KW-0949">S-adenosyl-L-methionine</keyword>
<dbReference type="PANTHER" id="PTHR42933:SF3">
    <property type="entry name" value="TYPE I RESTRICTION ENZYME MJAVIII METHYLASE SUBUNIT"/>
    <property type="match status" value="1"/>
</dbReference>
<dbReference type="GO" id="GO:0009007">
    <property type="term" value="F:site-specific DNA-methyltransferase (adenine-specific) activity"/>
    <property type="evidence" value="ECO:0007669"/>
    <property type="project" value="UniProtKB-EC"/>
</dbReference>
<dbReference type="PhylomeDB" id="Q6YRQ9"/>
<evidence type="ECO:0000259" key="9">
    <source>
        <dbReference type="Pfam" id="PF12161"/>
    </source>
</evidence>
<proteinExistence type="inferred from homology"/>
<dbReference type="InterPro" id="IPR002052">
    <property type="entry name" value="DNA_methylase_N6_adenine_CS"/>
</dbReference>
<dbReference type="Pfam" id="PF02384">
    <property type="entry name" value="N6_Mtase"/>
    <property type="match status" value="1"/>
</dbReference>
<dbReference type="GO" id="GO:0032259">
    <property type="term" value="P:methylation"/>
    <property type="evidence" value="ECO:0007669"/>
    <property type="project" value="UniProtKB-KW"/>
</dbReference>
<feature type="domain" description="N6 adenine-specific DNA methyltransferase N-terminal" evidence="9">
    <location>
        <begin position="1"/>
        <end position="112"/>
    </location>
</feature>
<keyword evidence="4" id="KW-0808">Transferase</keyword>
<keyword evidence="10" id="KW-0614">Plasmid</keyword>
<dbReference type="InterPro" id="IPR038333">
    <property type="entry name" value="T1MK-like_N_sf"/>
</dbReference>
<dbReference type="KEGG" id="syn:slr6095"/>
<dbReference type="PRINTS" id="PR00507">
    <property type="entry name" value="N12N6MTFRASE"/>
</dbReference>
<keyword evidence="6" id="KW-0680">Restriction system</keyword>
<organism evidence="10 11">
    <name type="scientific">Synechocystis sp. (strain ATCC 27184 / PCC 6803 / Kazusa)</name>
    <dbReference type="NCBI Taxonomy" id="1111708"/>
    <lineage>
        <taxon>Bacteria</taxon>
        <taxon>Bacillati</taxon>
        <taxon>Cyanobacteriota</taxon>
        <taxon>Cyanophyceae</taxon>
        <taxon>Synechococcales</taxon>
        <taxon>Merismopediaceae</taxon>
        <taxon>Synechocystis</taxon>
    </lineage>
</organism>
<keyword evidence="3" id="KW-0489">Methyltransferase</keyword>
<dbReference type="EnsemblBacteria" id="BAD02152">
    <property type="protein sequence ID" value="BAD02152"/>
    <property type="gene ID" value="BAD02152"/>
</dbReference>
<dbReference type="REBASE" id="7490">
    <property type="entry name" value="M.Ssp6803V"/>
</dbReference>
<dbReference type="InterPro" id="IPR022749">
    <property type="entry name" value="D12N6_MeTrfase_N"/>
</dbReference>
<geneLocation type="plasmid" evidence="10 11">
    <name>pSYSX</name>
</geneLocation>
<evidence type="ECO:0000256" key="5">
    <source>
        <dbReference type="ARBA" id="ARBA00022691"/>
    </source>
</evidence>
<evidence type="ECO:0000256" key="3">
    <source>
        <dbReference type="ARBA" id="ARBA00022603"/>
    </source>
</evidence>
<protein>
    <recommendedName>
        <fullName evidence="2">site-specific DNA-methyltransferase (adenine-specific)</fullName>
        <ecNumber evidence="2">2.1.1.72</ecNumber>
    </recommendedName>
</protein>
<reference evidence="10 11" key="1">
    <citation type="journal article" date="2003" name="DNA Res.">
        <title>Structural analysis of four large plasmids harboring in a unicellular cyanobacterium, Synechocystis sp. PCC 6803.</title>
        <authorList>
            <person name="Kaneko T."/>
            <person name="Nakamura Y."/>
            <person name="Sasamoto S."/>
            <person name="Watanabe A."/>
            <person name="Kohara M."/>
            <person name="Matsumoto M."/>
            <person name="Shimpo S."/>
            <person name="Yamada M."/>
            <person name="Tabata S."/>
        </authorList>
    </citation>
    <scope>NUCLEOTIDE SEQUENCE [LARGE SCALE GENOMIC DNA]</scope>
    <source>
        <strain evidence="11">ATCC 27184 / PCC 6803 / Kazusa</strain>
    </source>
</reference>
<evidence type="ECO:0000256" key="2">
    <source>
        <dbReference type="ARBA" id="ARBA00011900"/>
    </source>
</evidence>
<sequence length="477" mass="53533">MLFLKRASDVFEQQYQQIIRDNLAKGRSEEEAKQRAERASSYQDFFVPERARWATIRDELHDNVGNGLNKALAALEESNVALSGVLGHIDFNRKVGKTTLSDTKLRELIFHFNKYRLLNEDFVFPDLLGAAYEYLIAEFADSAGKKGGEFYTPRDVVQLMVRLVKPAAGMSIYDPCVGSGGMLIQAKQYIEECGGDSRNLSLCGQDNNGGVWAICKINMLLHGIKDARIENEDTLQNPRHIVDGELERFDRVLSNPPFSQNYEKTNLEFKNRFNHGWCPESGKKADLMFAQHMLSVLKVGGIVATVMPHGVLFRGGDEQKIRKSLIEKDQIEAIIGLPPNLFYGTGIPACILVMRRAGEKLPERRGKVLFINADAEFYAGRAQNYLKPEHIEKIVNAFEAFVDIPGYAAVVSREILAAEENDFNCNIRRYADNAPPPEPQDVTAHLLGGIPFDEIEAQRNLMGSHGFDPLRILVEKA</sequence>
<evidence type="ECO:0000313" key="11">
    <source>
        <dbReference type="Proteomes" id="UP000001425"/>
    </source>
</evidence>
<evidence type="ECO:0000256" key="1">
    <source>
        <dbReference type="ARBA" id="ARBA00006594"/>
    </source>
</evidence>
<dbReference type="InterPro" id="IPR051537">
    <property type="entry name" value="DNA_Adenine_Mtase"/>
</dbReference>